<dbReference type="AlphaFoldDB" id="C0Q8R5"/>
<comment type="similarity">
    <text evidence="1">Belongs to the bacterial solute-binding protein 5 family.</text>
</comment>
<dbReference type="GO" id="GO:0030288">
    <property type="term" value="C:outer membrane-bounded periplasmic space"/>
    <property type="evidence" value="ECO:0007669"/>
    <property type="project" value="UniProtKB-ARBA"/>
</dbReference>
<dbReference type="GO" id="GO:1904680">
    <property type="term" value="F:peptide transmembrane transporter activity"/>
    <property type="evidence" value="ECO:0007669"/>
    <property type="project" value="TreeGrafter"/>
</dbReference>
<sequence length="514" mass="57921">MKKIVGKCLAVTLLTLALGIGSMTDAQAGKKDDTLNIAFSKELENLDRYFNTAREGVIIARHAYDNLLYRDPVTYEYKGLVAETFKWNTPTELDIKVRKGIRFHNGQELTAEDVAYTLNFAANPDNKVKTQRYSSWIDHVEKTGPYEVKIILKQPFPAAFEFLSGANPIYPKAYYEKVGPNGFGMAPIGSGPYKIIEVVPGKKIVMVKNEDYFKDSPKGQPTIGKIVWRTLPEINTQMGELMTGALDWIYLVPPDQAEMLKSNPDLVVTPAETMRIGFLQFDAADRSGKEHNMDNPFAKLEVRQAINHAINREAIAKNLIGGQSRAIYSACFPSQFGCEQDLKTYEYNPGKAKELLAKAGFPDGFETVLYGYRDRPFAEAMVGDLAAVGIKAKLMMMKYSALREKARAGKIQMQFLTWGSYSINDISAITSHYFEFEADDTSRDSVVRDLLVEGDTSIDEARRKAVYAEALKRIADQAYWCPMFTYVSNNCYSKDLDFTPYPDAVPRFFQSKWK</sequence>
<evidence type="ECO:0000256" key="2">
    <source>
        <dbReference type="ARBA" id="ARBA00022729"/>
    </source>
</evidence>
<dbReference type="GO" id="GO:0015833">
    <property type="term" value="P:peptide transport"/>
    <property type="evidence" value="ECO:0007669"/>
    <property type="project" value="TreeGrafter"/>
</dbReference>
<dbReference type="STRING" id="177437.HRM2_12940"/>
<keyword evidence="6" id="KW-1185">Reference proteome</keyword>
<proteinExistence type="inferred from homology"/>
<dbReference type="PANTHER" id="PTHR30290">
    <property type="entry name" value="PERIPLASMIC BINDING COMPONENT OF ABC TRANSPORTER"/>
    <property type="match status" value="1"/>
</dbReference>
<dbReference type="InterPro" id="IPR039424">
    <property type="entry name" value="SBP_5"/>
</dbReference>
<feature type="domain" description="Solute-binding protein family 5" evidence="4">
    <location>
        <begin position="77"/>
        <end position="433"/>
    </location>
</feature>
<gene>
    <name evidence="5" type="primary">appA</name>
    <name evidence="5" type="ordered locus">HRM2_12940</name>
</gene>
<dbReference type="GO" id="GO:0043190">
    <property type="term" value="C:ATP-binding cassette (ABC) transporter complex"/>
    <property type="evidence" value="ECO:0007669"/>
    <property type="project" value="InterPro"/>
</dbReference>
<name>C0Q8R5_DESAH</name>
<dbReference type="Proteomes" id="UP000000442">
    <property type="component" value="Chromosome"/>
</dbReference>
<evidence type="ECO:0000313" key="6">
    <source>
        <dbReference type="Proteomes" id="UP000000442"/>
    </source>
</evidence>
<protein>
    <submittedName>
        <fullName evidence="5">AppA</fullName>
    </submittedName>
</protein>
<dbReference type="EMBL" id="CP001087">
    <property type="protein sequence ID" value="ACN14405.1"/>
    <property type="molecule type" value="Genomic_DNA"/>
</dbReference>
<organism evidence="5 6">
    <name type="scientific">Desulforapulum autotrophicum (strain ATCC 43914 / DSM 3382 / VKM B-1955 / HRM2)</name>
    <name type="common">Desulfobacterium autotrophicum</name>
    <dbReference type="NCBI Taxonomy" id="177437"/>
    <lineage>
        <taxon>Bacteria</taxon>
        <taxon>Pseudomonadati</taxon>
        <taxon>Thermodesulfobacteriota</taxon>
        <taxon>Desulfobacteria</taxon>
        <taxon>Desulfobacterales</taxon>
        <taxon>Desulfobacteraceae</taxon>
        <taxon>Desulforapulum</taxon>
    </lineage>
</organism>
<dbReference type="InterPro" id="IPR030678">
    <property type="entry name" value="Peptide/Ni-bd"/>
</dbReference>
<reference evidence="5 6" key="1">
    <citation type="journal article" date="2009" name="Environ. Microbiol.">
        <title>Genome sequence of Desulfobacterium autotrophicum HRM2, a marine sulfate reducer oxidizing organic carbon completely to carbon dioxide.</title>
        <authorList>
            <person name="Strittmatter A.W."/>
            <person name="Liesegang H."/>
            <person name="Rabus R."/>
            <person name="Decker I."/>
            <person name="Amann J."/>
            <person name="Andres S."/>
            <person name="Henne A."/>
            <person name="Fricke W.F."/>
            <person name="Martinez-Arias R."/>
            <person name="Bartels D."/>
            <person name="Goesmann A."/>
            <person name="Krause L."/>
            <person name="Puehler A."/>
            <person name="Klenk H.P."/>
            <person name="Richter M."/>
            <person name="Schuler M."/>
            <person name="Gloeckner F.O."/>
            <person name="Meyerdierks A."/>
            <person name="Gottschalk G."/>
            <person name="Amann R."/>
        </authorList>
    </citation>
    <scope>NUCLEOTIDE SEQUENCE [LARGE SCALE GENOMIC DNA]</scope>
    <source>
        <strain evidence="6">ATCC 43914 / DSM 3382 / HRM2</strain>
    </source>
</reference>
<dbReference type="CDD" id="cd08515">
    <property type="entry name" value="PBP2_NikA_DppA_OppA_like_10"/>
    <property type="match status" value="1"/>
</dbReference>
<dbReference type="Gene3D" id="3.40.190.10">
    <property type="entry name" value="Periplasmic binding protein-like II"/>
    <property type="match status" value="1"/>
</dbReference>
<accession>C0Q8R5</accession>
<dbReference type="SUPFAM" id="SSF53850">
    <property type="entry name" value="Periplasmic binding protein-like II"/>
    <property type="match status" value="1"/>
</dbReference>
<dbReference type="eggNOG" id="COG0747">
    <property type="taxonomic scope" value="Bacteria"/>
</dbReference>
<dbReference type="Pfam" id="PF00496">
    <property type="entry name" value="SBP_bac_5"/>
    <property type="match status" value="1"/>
</dbReference>
<evidence type="ECO:0000259" key="4">
    <source>
        <dbReference type="Pfam" id="PF00496"/>
    </source>
</evidence>
<feature type="chain" id="PRO_5002902212" evidence="3">
    <location>
        <begin position="29"/>
        <end position="514"/>
    </location>
</feature>
<evidence type="ECO:0000256" key="3">
    <source>
        <dbReference type="SAM" id="SignalP"/>
    </source>
</evidence>
<feature type="signal peptide" evidence="3">
    <location>
        <begin position="1"/>
        <end position="28"/>
    </location>
</feature>
<dbReference type="RefSeq" id="WP_015903192.1">
    <property type="nucleotide sequence ID" value="NC_012108.1"/>
</dbReference>
<dbReference type="HOGENOM" id="CLU_017028_7_4_7"/>
<dbReference type="PIRSF" id="PIRSF002741">
    <property type="entry name" value="MppA"/>
    <property type="match status" value="1"/>
</dbReference>
<dbReference type="KEGG" id="dat:HRM2_12940"/>
<evidence type="ECO:0000256" key="1">
    <source>
        <dbReference type="ARBA" id="ARBA00005695"/>
    </source>
</evidence>
<keyword evidence="2 3" id="KW-0732">Signal</keyword>
<dbReference type="Gene3D" id="3.10.105.10">
    <property type="entry name" value="Dipeptide-binding Protein, Domain 3"/>
    <property type="match status" value="1"/>
</dbReference>
<dbReference type="InterPro" id="IPR000914">
    <property type="entry name" value="SBP_5_dom"/>
</dbReference>
<evidence type="ECO:0000313" key="5">
    <source>
        <dbReference type="EMBL" id="ACN14405.1"/>
    </source>
</evidence>
<dbReference type="PANTHER" id="PTHR30290:SF38">
    <property type="entry name" value="D,D-DIPEPTIDE-BINDING PERIPLASMIC PROTEIN DDPA-RELATED"/>
    <property type="match status" value="1"/>
</dbReference>